<name>A0A8S5LMQ3_9CAUD</name>
<protein>
    <submittedName>
        <fullName evidence="1">Minor capsid protein</fullName>
    </submittedName>
</protein>
<accession>A0A8S5LMQ3</accession>
<dbReference type="EMBL" id="BK015878">
    <property type="protein sequence ID" value="DAD71222.1"/>
    <property type="molecule type" value="Genomic_DNA"/>
</dbReference>
<proteinExistence type="predicted"/>
<reference evidence="1" key="1">
    <citation type="journal article" date="2021" name="Proc. Natl. Acad. Sci. U.S.A.">
        <title>A Catalog of Tens of Thousands of Viruses from Human Metagenomes Reveals Hidden Associations with Chronic Diseases.</title>
        <authorList>
            <person name="Tisza M.J."/>
            <person name="Buck C.B."/>
        </authorList>
    </citation>
    <scope>NUCLEOTIDE SEQUENCE</scope>
    <source>
        <strain evidence="1">CtUyy2</strain>
    </source>
</reference>
<evidence type="ECO:0000313" key="1">
    <source>
        <dbReference type="EMBL" id="DAD71222.1"/>
    </source>
</evidence>
<organism evidence="1">
    <name type="scientific">Siphoviridae sp. ctUyy2</name>
    <dbReference type="NCBI Taxonomy" id="2827574"/>
    <lineage>
        <taxon>Viruses</taxon>
        <taxon>Duplodnaviria</taxon>
        <taxon>Heunggongvirae</taxon>
        <taxon>Uroviricota</taxon>
        <taxon>Caudoviricetes</taxon>
    </lineage>
</organism>
<sequence length="142" mass="15668">MMAGRVRGMKEAKSKMDILIKDITGRKAVRGIQSAILILGAASAKEVPRDTSTLLNSQFREIDFNGTLITGRVGYSANYAVYVHDAPGKYLNTQTDRPVKAGEAPGSRGVIWGPNGNPKFLYWPARDNEKAMYEAFKKEMTL</sequence>